<accession>A0A1X7KKI9</accession>
<dbReference type="AlphaFoldDB" id="A0A1X7KKI9"/>
<proteinExistence type="predicted"/>
<reference evidence="1 2" key="1">
    <citation type="submission" date="2017-04" db="EMBL/GenBank/DDBJ databases">
        <authorList>
            <person name="Afonso C.L."/>
            <person name="Miller P.J."/>
            <person name="Scott M.A."/>
            <person name="Spackman E."/>
            <person name="Goraichik I."/>
            <person name="Dimitrov K.M."/>
            <person name="Suarez D.L."/>
            <person name="Swayne D.E."/>
        </authorList>
    </citation>
    <scope>NUCLEOTIDE SEQUENCE [LARGE SCALE GENOMIC DNA]</scope>
    <source>
        <strain evidence="1 2">11</strain>
    </source>
</reference>
<organism evidence="1 2">
    <name type="scientific">Paenibacillus aquistagni</name>
    <dbReference type="NCBI Taxonomy" id="1852522"/>
    <lineage>
        <taxon>Bacteria</taxon>
        <taxon>Bacillati</taxon>
        <taxon>Bacillota</taxon>
        <taxon>Bacilli</taxon>
        <taxon>Bacillales</taxon>
        <taxon>Paenibacillaceae</taxon>
        <taxon>Paenibacillus</taxon>
    </lineage>
</organism>
<dbReference type="Proteomes" id="UP000193834">
    <property type="component" value="Unassembled WGS sequence"/>
</dbReference>
<evidence type="ECO:0000313" key="2">
    <source>
        <dbReference type="Proteomes" id="UP000193834"/>
    </source>
</evidence>
<name>A0A1X7KKI9_9BACL</name>
<sequence length="47" mass="5415">MAERPSGKKLMTNELIVQKLKVLFTKQITNNNHTQTTPLLMIRFTVS</sequence>
<protein>
    <submittedName>
        <fullName evidence="1">Uncharacterized protein</fullName>
    </submittedName>
</protein>
<gene>
    <name evidence="1" type="ORF">SAMN06295960_2416</name>
</gene>
<keyword evidence="2" id="KW-1185">Reference proteome</keyword>
<evidence type="ECO:0000313" key="1">
    <source>
        <dbReference type="EMBL" id="SMG41651.1"/>
    </source>
</evidence>
<dbReference type="EMBL" id="FXAZ01000003">
    <property type="protein sequence ID" value="SMG41651.1"/>
    <property type="molecule type" value="Genomic_DNA"/>
</dbReference>